<dbReference type="GO" id="GO:0051301">
    <property type="term" value="P:cell division"/>
    <property type="evidence" value="ECO:0007669"/>
    <property type="project" value="UniProtKB-KW"/>
</dbReference>
<dbReference type="EMBL" id="JAHDYS010000002">
    <property type="protein sequence ID" value="MBT1070789.1"/>
    <property type="molecule type" value="Genomic_DNA"/>
</dbReference>
<evidence type="ECO:0000313" key="1">
    <source>
        <dbReference type="EMBL" id="MBT1070789.1"/>
    </source>
</evidence>
<keyword evidence="1" id="KW-0132">Cell division</keyword>
<reference evidence="1 2" key="1">
    <citation type="submission" date="2021-05" db="EMBL/GenBank/DDBJ databases">
        <title>The draft genome of Geobacter chapellei DSM 13688.</title>
        <authorList>
            <person name="Xu Z."/>
            <person name="Masuda Y."/>
            <person name="Itoh H."/>
            <person name="Senoo K."/>
        </authorList>
    </citation>
    <scope>NUCLEOTIDE SEQUENCE [LARGE SCALE GENOMIC DNA]</scope>
    <source>
        <strain evidence="1 2">DSM 13688</strain>
    </source>
</reference>
<keyword evidence="1" id="KW-0131">Cell cycle</keyword>
<dbReference type="SUPFAM" id="SSF102829">
    <property type="entry name" value="Cell division protein ZapA-like"/>
    <property type="match status" value="1"/>
</dbReference>
<name>A0ABS5U542_9BACT</name>
<sequence length="91" mass="9788">MKTSHSVTILGRELSVKSSASATKVQAVEAFVNGRLQEIGAALKSGDAQLVLMLALLNTAEQYLDLRALQEAQAPLLEERLKVLLEKIDAA</sequence>
<evidence type="ECO:0000313" key="2">
    <source>
        <dbReference type="Proteomes" id="UP000784128"/>
    </source>
</evidence>
<dbReference type="InterPro" id="IPR036192">
    <property type="entry name" value="Cell_div_ZapA-like_sf"/>
</dbReference>
<keyword evidence="2" id="KW-1185">Reference proteome</keyword>
<gene>
    <name evidence="1" type="primary">zapA</name>
    <name evidence="1" type="ORF">KJB30_03245</name>
</gene>
<protein>
    <submittedName>
        <fullName evidence="1">Cell division protein ZapA</fullName>
    </submittedName>
</protein>
<dbReference type="Pfam" id="PF05164">
    <property type="entry name" value="ZapA"/>
    <property type="match status" value="1"/>
</dbReference>
<dbReference type="RefSeq" id="WP_214296497.1">
    <property type="nucleotide sequence ID" value="NZ_JAHDYS010000002.1"/>
</dbReference>
<comment type="caution">
    <text evidence="1">The sequence shown here is derived from an EMBL/GenBank/DDBJ whole genome shotgun (WGS) entry which is preliminary data.</text>
</comment>
<proteinExistence type="predicted"/>
<dbReference type="Proteomes" id="UP000784128">
    <property type="component" value="Unassembled WGS sequence"/>
</dbReference>
<dbReference type="InterPro" id="IPR007838">
    <property type="entry name" value="Cell_div_ZapA-like"/>
</dbReference>
<organism evidence="1 2">
    <name type="scientific">Pelotalea chapellei</name>
    <dbReference type="NCBI Taxonomy" id="44671"/>
    <lineage>
        <taxon>Bacteria</taxon>
        <taxon>Pseudomonadati</taxon>
        <taxon>Thermodesulfobacteriota</taxon>
        <taxon>Desulfuromonadia</taxon>
        <taxon>Geobacterales</taxon>
        <taxon>Geobacteraceae</taxon>
        <taxon>Pelotalea</taxon>
    </lineage>
</organism>
<accession>A0ABS5U542</accession>